<keyword evidence="7" id="KW-0732">Signal</keyword>
<dbReference type="PANTHER" id="PTHR30329">
    <property type="entry name" value="STATOR ELEMENT OF FLAGELLAR MOTOR COMPLEX"/>
    <property type="match status" value="1"/>
</dbReference>
<dbReference type="Gene3D" id="3.30.1330.60">
    <property type="entry name" value="OmpA-like domain"/>
    <property type="match status" value="1"/>
</dbReference>
<comment type="caution">
    <text evidence="9">The sequence shown here is derived from an EMBL/GenBank/DDBJ whole genome shotgun (WGS) entry which is preliminary data.</text>
</comment>
<feature type="domain" description="OmpA-like" evidence="8">
    <location>
        <begin position="118"/>
        <end position="235"/>
    </location>
</feature>
<evidence type="ECO:0000256" key="6">
    <source>
        <dbReference type="SAM" id="MobiDB-lite"/>
    </source>
</evidence>
<keyword evidence="5" id="KW-0175">Coiled coil</keyword>
<dbReference type="PRINTS" id="PR01021">
    <property type="entry name" value="OMPADOMAIN"/>
</dbReference>
<dbReference type="InterPro" id="IPR036737">
    <property type="entry name" value="OmpA-like_sf"/>
</dbReference>
<evidence type="ECO:0000256" key="2">
    <source>
        <dbReference type="ARBA" id="ARBA00023136"/>
    </source>
</evidence>
<dbReference type="Proteomes" id="UP001369082">
    <property type="component" value="Unassembled WGS sequence"/>
</dbReference>
<protein>
    <submittedName>
        <fullName evidence="9">OmpA family protein</fullName>
    </submittedName>
</protein>
<feature type="compositionally biased region" description="Basic and acidic residues" evidence="6">
    <location>
        <begin position="330"/>
        <end position="340"/>
    </location>
</feature>
<feature type="coiled-coil region" evidence="5">
    <location>
        <begin position="240"/>
        <end position="275"/>
    </location>
</feature>
<gene>
    <name evidence="9" type="ORF">V6256_09925</name>
</gene>
<name>A0ABU9GRP5_9GAMM</name>
<dbReference type="EMBL" id="JBAKAZ010000034">
    <property type="protein sequence ID" value="MEL0629926.1"/>
    <property type="molecule type" value="Genomic_DNA"/>
</dbReference>
<reference evidence="9 10" key="1">
    <citation type="submission" date="2024-02" db="EMBL/GenBank/DDBJ databases">
        <title>Bacteria isolated from the canopy kelp, Nereocystis luetkeana.</title>
        <authorList>
            <person name="Pfister C.A."/>
            <person name="Younker I.T."/>
            <person name="Light S.H."/>
        </authorList>
    </citation>
    <scope>NUCLEOTIDE SEQUENCE [LARGE SCALE GENOMIC DNA]</scope>
    <source>
        <strain evidence="9 10">TI.1.05</strain>
    </source>
</reference>
<evidence type="ECO:0000256" key="4">
    <source>
        <dbReference type="PROSITE-ProRule" id="PRU00473"/>
    </source>
</evidence>
<dbReference type="InterPro" id="IPR006664">
    <property type="entry name" value="OMP_bac"/>
</dbReference>
<sequence>MNTQKSTLMLKKSIVSLGVLSLLTAAVIEIQEYQKQDESLSFSEHLNDFVVPAKVNGETMYFKNNQDLSILTTDANELAAIAENNLYVEPVNQQQNIIKPTSLALTTGSQSSDVDKVKQVQDDRVLADIYFALSSSELAPQYKTQLVKVAQQIKASNADKQWQVVGHTDKSGSASYNLKLAKQRANKVLSFLLEQGVAEKQLSVLTLGEYKAMHLENSTYNSGLRKVQVIDFKPGLENLAQKVQRDNQKIQRRLLAQQKAKALLAEQQVAEQQEIAQQDSKVQQQLLLEQQQVQQQVAAIKTANNLPEIVQVNTDLQLNGLDLVEQEEHLWSSEQPKETDQQQQNSNVNTQTNNQVNDQVLSDVNDKPTAMVTTTRYLF</sequence>
<dbReference type="InterPro" id="IPR050330">
    <property type="entry name" value="Bact_OuterMem_StrucFunc"/>
</dbReference>
<evidence type="ECO:0000256" key="7">
    <source>
        <dbReference type="SAM" id="SignalP"/>
    </source>
</evidence>
<evidence type="ECO:0000259" key="8">
    <source>
        <dbReference type="PROSITE" id="PS51123"/>
    </source>
</evidence>
<dbReference type="CDD" id="cd07185">
    <property type="entry name" value="OmpA_C-like"/>
    <property type="match status" value="1"/>
</dbReference>
<dbReference type="PANTHER" id="PTHR30329:SF21">
    <property type="entry name" value="LIPOPROTEIN YIAD-RELATED"/>
    <property type="match status" value="1"/>
</dbReference>
<proteinExistence type="predicted"/>
<dbReference type="PROSITE" id="PS51123">
    <property type="entry name" value="OMPA_2"/>
    <property type="match status" value="1"/>
</dbReference>
<keyword evidence="2 4" id="KW-0472">Membrane</keyword>
<dbReference type="SUPFAM" id="SSF103088">
    <property type="entry name" value="OmpA-like"/>
    <property type="match status" value="1"/>
</dbReference>
<feature type="signal peptide" evidence="7">
    <location>
        <begin position="1"/>
        <end position="25"/>
    </location>
</feature>
<feature type="region of interest" description="Disordered" evidence="6">
    <location>
        <begin position="330"/>
        <end position="365"/>
    </location>
</feature>
<keyword evidence="10" id="KW-1185">Reference proteome</keyword>
<feature type="chain" id="PRO_5046513218" evidence="7">
    <location>
        <begin position="26"/>
        <end position="379"/>
    </location>
</feature>
<dbReference type="InterPro" id="IPR006665">
    <property type="entry name" value="OmpA-like"/>
</dbReference>
<organism evidence="9 10">
    <name type="scientific">Psychromonas aquatilis</name>
    <dbReference type="NCBI Taxonomy" id="2005072"/>
    <lineage>
        <taxon>Bacteria</taxon>
        <taxon>Pseudomonadati</taxon>
        <taxon>Pseudomonadota</taxon>
        <taxon>Gammaproteobacteria</taxon>
        <taxon>Alteromonadales</taxon>
        <taxon>Psychromonadaceae</taxon>
        <taxon>Psychromonas</taxon>
    </lineage>
</organism>
<keyword evidence="3" id="KW-0998">Cell outer membrane</keyword>
<evidence type="ECO:0000256" key="3">
    <source>
        <dbReference type="ARBA" id="ARBA00023237"/>
    </source>
</evidence>
<comment type="subcellular location">
    <subcellularLocation>
        <location evidence="1">Cell outer membrane</location>
    </subcellularLocation>
</comment>
<evidence type="ECO:0000256" key="5">
    <source>
        <dbReference type="SAM" id="Coils"/>
    </source>
</evidence>
<evidence type="ECO:0000313" key="9">
    <source>
        <dbReference type="EMBL" id="MEL0629926.1"/>
    </source>
</evidence>
<evidence type="ECO:0000256" key="1">
    <source>
        <dbReference type="ARBA" id="ARBA00004442"/>
    </source>
</evidence>
<dbReference type="RefSeq" id="WP_341598059.1">
    <property type="nucleotide sequence ID" value="NZ_JBAKAZ010000034.1"/>
</dbReference>
<accession>A0ABU9GRP5</accession>
<dbReference type="Pfam" id="PF00691">
    <property type="entry name" value="OmpA"/>
    <property type="match status" value="1"/>
</dbReference>
<evidence type="ECO:0000313" key="10">
    <source>
        <dbReference type="Proteomes" id="UP001369082"/>
    </source>
</evidence>
<feature type="compositionally biased region" description="Low complexity" evidence="6">
    <location>
        <begin position="341"/>
        <end position="360"/>
    </location>
</feature>